<dbReference type="CDD" id="cd00637">
    <property type="entry name" value="7tm_classA_rhodopsin-like"/>
    <property type="match status" value="1"/>
</dbReference>
<dbReference type="GO" id="GO:0004930">
    <property type="term" value="F:G protein-coupled receptor activity"/>
    <property type="evidence" value="ECO:0007669"/>
    <property type="project" value="UniProtKB-KW"/>
</dbReference>
<evidence type="ECO:0000256" key="5">
    <source>
        <dbReference type="SAM" id="MobiDB-lite"/>
    </source>
</evidence>
<accession>A0AA89BV41</accession>
<evidence type="ECO:0000256" key="2">
    <source>
        <dbReference type="ARBA" id="ARBA00023040"/>
    </source>
</evidence>
<comment type="caution">
    <text evidence="7">The sequence shown here is derived from an EMBL/GenBank/DDBJ whole genome shotgun (WGS) entry which is preliminary data.</text>
</comment>
<comment type="subcellular location">
    <subcellularLocation>
        <location evidence="1">Membrane</location>
        <topology evidence="1">Multi-pass membrane protein</topology>
    </subcellularLocation>
</comment>
<feature type="region of interest" description="Disordered" evidence="5">
    <location>
        <begin position="1"/>
        <end position="78"/>
    </location>
</feature>
<evidence type="ECO:0000256" key="4">
    <source>
        <dbReference type="ARBA" id="ARBA00023224"/>
    </source>
</evidence>
<keyword evidence="2" id="KW-0297">G-protein coupled receptor</keyword>
<keyword evidence="8" id="KW-1185">Reference proteome</keyword>
<keyword evidence="4" id="KW-0807">Transducer</keyword>
<feature type="compositionally biased region" description="Basic residues" evidence="5">
    <location>
        <begin position="23"/>
        <end position="33"/>
    </location>
</feature>
<keyword evidence="3" id="KW-0675">Receptor</keyword>
<evidence type="ECO:0000256" key="3">
    <source>
        <dbReference type="ARBA" id="ARBA00023170"/>
    </source>
</evidence>
<feature type="transmembrane region" description="Helical" evidence="6">
    <location>
        <begin position="186"/>
        <end position="208"/>
    </location>
</feature>
<keyword evidence="6" id="KW-1133">Transmembrane helix</keyword>
<feature type="compositionally biased region" description="Basic and acidic residues" evidence="5">
    <location>
        <begin position="58"/>
        <end position="71"/>
    </location>
</feature>
<dbReference type="AlphaFoldDB" id="A0AA89BV41"/>
<dbReference type="EMBL" id="VSWD01000011">
    <property type="protein sequence ID" value="KAK3088470.1"/>
    <property type="molecule type" value="Genomic_DNA"/>
</dbReference>
<name>A0AA89BV41_PINIB</name>
<dbReference type="SUPFAM" id="SSF81321">
    <property type="entry name" value="Family A G protein-coupled receptor-like"/>
    <property type="match status" value="1"/>
</dbReference>
<reference evidence="7" key="1">
    <citation type="submission" date="2019-08" db="EMBL/GenBank/DDBJ databases">
        <title>The improved chromosome-level genome for the pearl oyster Pinctada fucata martensii using PacBio sequencing and Hi-C.</title>
        <authorList>
            <person name="Zheng Z."/>
        </authorList>
    </citation>
    <scope>NUCLEOTIDE SEQUENCE</scope>
    <source>
        <strain evidence="7">ZZ-2019</strain>
        <tissue evidence="7">Adductor muscle</tissue>
    </source>
</reference>
<feature type="compositionally biased region" description="Polar residues" evidence="5">
    <location>
        <begin position="1"/>
        <end position="10"/>
    </location>
</feature>
<dbReference type="Gene3D" id="1.20.1070.10">
    <property type="entry name" value="Rhodopsin 7-helix transmembrane proteins"/>
    <property type="match status" value="1"/>
</dbReference>
<feature type="compositionally biased region" description="Low complexity" evidence="5">
    <location>
        <begin position="13"/>
        <end position="22"/>
    </location>
</feature>
<keyword evidence="6" id="KW-0472">Membrane</keyword>
<dbReference type="GO" id="GO:0005886">
    <property type="term" value="C:plasma membrane"/>
    <property type="evidence" value="ECO:0007669"/>
    <property type="project" value="TreeGrafter"/>
</dbReference>
<dbReference type="PANTHER" id="PTHR24248">
    <property type="entry name" value="ADRENERGIC RECEPTOR-RELATED G-PROTEIN COUPLED RECEPTOR"/>
    <property type="match status" value="1"/>
</dbReference>
<evidence type="ECO:0008006" key="9">
    <source>
        <dbReference type="Google" id="ProtNLM"/>
    </source>
</evidence>
<protein>
    <recommendedName>
        <fullName evidence="9">G-protein coupled receptors family 1 profile domain-containing protein</fullName>
    </recommendedName>
</protein>
<evidence type="ECO:0000256" key="6">
    <source>
        <dbReference type="SAM" id="Phobius"/>
    </source>
</evidence>
<evidence type="ECO:0000313" key="7">
    <source>
        <dbReference type="EMBL" id="KAK3088470.1"/>
    </source>
</evidence>
<feature type="region of interest" description="Disordered" evidence="5">
    <location>
        <begin position="125"/>
        <end position="172"/>
    </location>
</feature>
<sequence>MSPSPQQCRPTSKFKLSLPIKPSSKKKLRKGNKSHIYNEELSTDCSDISSYKGSTGSKSDDDIHGGKRGENEQNYQPVSIISHPKLCSSNMMKPDNGNRPISCDDINVLSGNGWLGKERDVCTRKKTQLSSSKERSDTMTQAIQQKQRNENEVISYPQSPDLRGVGNRQKEKKASGHLKNMHHFSWMFMLITGICVACYIPKIALILVEAANKTFWVDIPDNKLGVALFFYRLYIFNNVCNPIIYCFFDPRFRRELKILCKCRGK</sequence>
<evidence type="ECO:0000313" key="8">
    <source>
        <dbReference type="Proteomes" id="UP001186944"/>
    </source>
</evidence>
<organism evidence="7 8">
    <name type="scientific">Pinctada imbricata</name>
    <name type="common">Atlantic pearl-oyster</name>
    <name type="synonym">Pinctada martensii</name>
    <dbReference type="NCBI Taxonomy" id="66713"/>
    <lineage>
        <taxon>Eukaryota</taxon>
        <taxon>Metazoa</taxon>
        <taxon>Spiralia</taxon>
        <taxon>Lophotrochozoa</taxon>
        <taxon>Mollusca</taxon>
        <taxon>Bivalvia</taxon>
        <taxon>Autobranchia</taxon>
        <taxon>Pteriomorphia</taxon>
        <taxon>Pterioida</taxon>
        <taxon>Pterioidea</taxon>
        <taxon>Pteriidae</taxon>
        <taxon>Pinctada</taxon>
    </lineage>
</organism>
<feature type="compositionally biased region" description="Polar residues" evidence="5">
    <location>
        <begin position="43"/>
        <end position="57"/>
    </location>
</feature>
<feature type="transmembrane region" description="Helical" evidence="6">
    <location>
        <begin position="228"/>
        <end position="248"/>
    </location>
</feature>
<evidence type="ECO:0000256" key="1">
    <source>
        <dbReference type="ARBA" id="ARBA00004141"/>
    </source>
</evidence>
<gene>
    <name evidence="7" type="ORF">FSP39_019589</name>
</gene>
<keyword evidence="6" id="KW-0812">Transmembrane</keyword>
<dbReference type="Proteomes" id="UP001186944">
    <property type="component" value="Unassembled WGS sequence"/>
</dbReference>
<proteinExistence type="predicted"/>